<keyword evidence="2" id="KW-1133">Transmembrane helix</keyword>
<gene>
    <name evidence="3" type="ORF">AMEX_G21833</name>
</gene>
<dbReference type="PANTHER" id="PTHR47236">
    <property type="entry name" value="GENE, 32742-RELATED-RELATED"/>
    <property type="match status" value="1"/>
</dbReference>
<dbReference type="SUPFAM" id="SSF57184">
    <property type="entry name" value="Growth factor receptor domain"/>
    <property type="match status" value="19"/>
</dbReference>
<feature type="compositionally biased region" description="Basic and acidic residues" evidence="1">
    <location>
        <begin position="4278"/>
        <end position="4295"/>
    </location>
</feature>
<feature type="compositionally biased region" description="Polar residues" evidence="1">
    <location>
        <begin position="4189"/>
        <end position="4198"/>
    </location>
</feature>
<comment type="caution">
    <text evidence="3">The sequence shown here is derived from an EMBL/GenBank/DDBJ whole genome shotgun (WGS) entry which is preliminary data.</text>
</comment>
<feature type="compositionally biased region" description="Basic and acidic residues" evidence="1">
    <location>
        <begin position="4638"/>
        <end position="4650"/>
    </location>
</feature>
<dbReference type="SUPFAM" id="SSF57586">
    <property type="entry name" value="TNF receptor-like"/>
    <property type="match status" value="2"/>
</dbReference>
<dbReference type="EMBL" id="JAICCE010000018">
    <property type="protein sequence ID" value="KAG9265439.1"/>
    <property type="molecule type" value="Genomic_DNA"/>
</dbReference>
<feature type="transmembrane region" description="Helical" evidence="2">
    <location>
        <begin position="3997"/>
        <end position="4021"/>
    </location>
</feature>
<feature type="region of interest" description="Disordered" evidence="1">
    <location>
        <begin position="4616"/>
        <end position="4650"/>
    </location>
</feature>
<feature type="compositionally biased region" description="Basic and acidic residues" evidence="1">
    <location>
        <begin position="4577"/>
        <end position="4592"/>
    </location>
</feature>
<dbReference type="Gene3D" id="2.10.50.10">
    <property type="entry name" value="Tumor Necrosis Factor Receptor, subunit A, domain 2"/>
    <property type="match status" value="19"/>
</dbReference>
<name>A0A8T2L2N7_ASTMX</name>
<sequence>MDFLECGLVLKDEGSDECSPCLPGHYCSDETTSEEAMLRVMVCPPGFLCSQGLDREPQRSAILCPIGFYCPGGGVNPHPIACPNGTYSQQPGLRDPSDCTKCPVGMYCFSHQPQDKPITEPTGGCPDGYYCPVGTGHPLSFPCESGFFRNESYGHDGGSCVKCPARYYCASVATHTPTVCPEGFFCPEGSSAAEPCEEGTYGSRSALREVSECTPCGGGRYCAGVGQTEPSGDCEAGFYCMQKATSATPLDGQTGGLCPAGSFCPPGSAHPEPCPSGTFSNSSGLSHASQCVRCPAGNYCLGSNSTSPTGLCSAGYYCTGGSASPVQHQAEEGHYSLEGAVKAEPCPLGTFQPGRGQSSCIECQPGRLCNTTGLSQQPLCPSGHYCPAGSLIAHPCPPGTYTSNAGAEKVQHCGPCDAGQYCHSPGLSAPEGLCESGFYCSGGAITATPVNFRSGDVCPAGYYCPEGTRHPRQYPCPLGTWSNMIGAQNVSSCWLCPPGWFCNNTALTQPSGVCSAGFYCTAGAKTSMPEDGVTGNRCPPGYFCPSGCTSPKHCPDGTYSNTTGAAECSDCPPGWLCLEGEEAQLCPEGHYCLGGTVEDILPCPPGTYSPKAGQSQVEQCSLCSAGMYCEDWGLVEPTGPCQSGYFCLAGINFRNPDGNFSTGVGGACPLGHYCPEGTSLPLPCPLGTFSNSLYVTDRSGCSSCPAGQFCGSVGLSRPSGHCYEGFYCPSGATSSTGSGTEGGLCPQAHHCPAGSALPLPCPAGTYANLTGQVMCSICHAGYYCPEITSNYTRYPCPPGFYCPDGTKHATQFPCPRGYYNPEPMTQSLDSCLPCPPGHYCEKERLTAVSGKCKAGWFCVSAAWNPQPFDLDNYTNANCLCPATSTGGRCQAGYYCPSGSSEPIPCPPGAFCNSTGLALPSGPCASGYYCTGEATESKPTDGITGSICPQGSYCVEGSREPEPCPVGTFSLASGLKSQAQCQPCRAGHYCSSRGLRAPTARCSPGYWCPPGQTDDLALPCPVGHHCPPGSPAPVLCPSGTYQDKQKQANCTICEEGFYCDEKFGVSNASVLQSCPKGHYCPKGTSYATQFPCSAGTYNPLEGMDSLTGCLQCPSGHFCPTVGLIEPAGLCFPGYWCREGSHSASPSTGSSGSICPIGHYCPKGTINPVPCPVGTWSNSTGQGSEEECQHCPGGFYCSTTGLTVPTGLCSEGFYCTEKATTAFPTDGTLGNVCPEGHYCPSGTPHPVPCDPGTFMTSTQANQCWTCTAGWYCVDGGRLQCPQGFYCLEGTGYDWRPCPLGTYSPDSALSMISQCRECDGGHYCSQQNATSVSGECAAGFYCTRGNISPQPQSSFTGEGGPCPAGQYCPRGSTDPQPCPEGTFSNRSKLTSKDECVLCTPGHYCDVSGLTAPTGQCWEGFYCRHGASVPNALIRDSRGGPCPTGYFCPRGSSAPQDCPQGSITSSEGQASCSLCPQGYYCPSNGSLAEGIDCPPGHYCPTGTSSKNQYPCPPGTINPYTRMGSVEDCAPCSPGYFCEAPGQSSASGPCEAGHFCLSGAASPTPDDGQTGDRCPPGHYCPIGSSSPLPCPIGRYNSISMSTELSACLPCPAGFACSSRGLSAPSHVCLAGYYCPPGQNSSQPAEYTCSPGHMCPPGSPVQIPCAPGTFQSLHGQAECLLCPSGFFCAGSADPETGIMGGTSTPAPCPVGHYCPAGTSSGLEFPCSIGTYSGDLGLSSKEQCVPCPAGRYCASSGLSSPTADCSPGYLCIQGATVSQPPGDATGRRCSAGFYCPAGTNHMRPCPPGTFSSLEGAASSEECQPCTPGQFCAEYGLSSPSGPCSPGYYCTLKASSQTPHQNRSTELKERAHYPEDEHLDLVQITGDICARGHYCPSGSSQPLPCPPGTFLGRRGAVSESDCDPCLPGFYCPAWGQNSVEIGCPEGWFCPAGSVIGREPGHQCPPGHACPYGSVEPAICPSGAYQSQPAQPYCQPCPPGFYCLEGASAPVPCPAGTMSPVEGLQSPLDCSLCPPGFYCNTTALTSPSGACNAGHFCSSGATESAPVSQRYGDVCPAGWYCPQQSSAPVPCPVGHYFSDKGASSLTFCSPCPPGRYCHTPGSSQPSGFCSPGHYCTGSAETAAPQAKPMQLRCFCNFIPESSQAEYSLCAQRDSTRCLTGEGEEGCTDPDLSPASDSENSESNSELTLDGKQVECSDFRGDVCPVGFYCPVGSSLPQPCDPGSHCNQTGLQAPAGLCASGFFCSKGTKDPYAAPCPPGHYCPRGTPVPLPCLPGTLRPSVGGSSLEDCLACPSGYFCELRGLIQPSGRCSEGYYCPGGQNSSRPAEHRCRAGHYCEEGSISDRACPVGSYQPLEGLQRCEVCPAGFFCPAEGMINPVPCRPGFYCPAGAANQQPCPAGTYSNQSGLTESSECTQCSSGSYCSGTGNTSPSGPCSAGFLCFGGASLPSPTGNVTGTQCPPGFYCLTGSFTATPCPKGTFSVQQGLTEAAQCRKCSPGFYCSEPGLSSVSGPCLPGFFCTEGSSTAAPVSALFGDVCPPGHYCETGSAVPTSCPVGTHRSESGGKSVEDCMPCPEGLFQDQSGQRDCKACLPGFHCLSSAQQTNRGGAPLICPKGYYCPNETLGRPVPCPKGTYSDNQGLTSADECLVCPLGYFCGSDGLVQPSGPCASGFLCFIRATVPNPTDNQTGSLCPAGAFCQLGIRNGDCSPGYFCDWGSSSPEQRLCPSGFFCPAGIDKPVACGPGTFSSVMGNSEREHCDPCPSGYYCQGDGVVEPVICPKGFYCPQGTVLDTDFPCPQGTVGLHPGATSEEDCSPCPSGMFCALPGLSEPTGHCQDGYHCPSGAISPNATGHQMESAGNNMCPPGHYCPVGTGYPLPCPPGTLSSSPGLSAVEQCQPCPPGHFCEQPAMSSPSDALLCDAGYVCIGGSRIARPIDGLEGYLCPSGHSCPIGSPVEVPCEPGTYSSAPGGSHCLFCPAGTMCPSAATQEPAPCPKGYFCPAGTATAVPCPVGTLGQVNRAQSESACTPCPTGLFCSLPGASQPQGSCQQGYFCQSGSAYPAPLNTSGSLINGPCPQGHYCPSGTLNPMPCPAGSMRNLSGGYSMESCMPCPAGHYCAGEGLDSPSGPCAAGFYCPADFSSTTPHAFLCSKGHYCPVGSPLALPCPTGQYQPNPGSDSCIPCRPGFYCEEAVVGDPLPCPPHSYCPAATMVPQPCPNGTYTPLDVGGLQDEKECLSCPPGRFCRGGQIKGVCAAGYLCISGSSDFTPQGRAPADRSRCEWGMQCAGPCPAGFYCPEAADQPHPCPANTVKETPGGSSIQDCLPCPPKHWCKEGDPVLYLCPEGHYCDGIDDYESEGRPGPRPCPSFTYRPTPGAGSKGDCLRCPPGTFCNATGLTDFSSFPCPPGYWCSGTGLPVFCPGGTLRAQPGATSAIQCEPCAAGSYCPDPRRTGQPNTAGIPCRASYQCPTGSVEETPCTAGSYCGPQTGEPTACPAGYHCPEASHTYNTPEQVCMFPFYCPANSSTMFSCAGGFMPRNISGLRVSQDSSCVQCEAGTYRPSHSPHLRCLTCPPGYLCHPGAENYSSQPCPIGYVCPQGSSLPVPCPPGTYGNHTNAELIEECQQCPPDTFNHLESQRACFPCGSSSHSERGASSCVCIGKNRVFQHSDGSCLCKTGYVFYNELDFKSSSTDSDLDCQPEVSKRCGVGQVRLASSQECVNPSTHSCSLSCGPQGGSLDVGLGICHCERYVSAEEVCNSSCVSTLPELSARLAQDGQLLLRIKAKDENRMWNRNMMNILGPDSHINNIGKIHLVQFSAEGVFGWILKDPLFIDTFLSEPIEILEGGQRKRRHSGDLWSSGPLPRIPNPIACLNPSDMLIFQLTINYTDRLLSHFPVYQKDHLFSSNPAWDFGAFRHLERLIKHSQFNSTRFAHVFSEPGKYVFLDNAVKDWSLIVVVRDKSTECDPTTSPFQPTSPAQLVRHGVIKQQRLNLLPDWSAIIGVLILLVLLIVVLTVSALLLRPNRSSLIAKGRPKPKWRSLGEPKVPMEYVYSGDCSGMLGFRGVGEGAEAEEPAVCKGYKNALIELEEFNVKTLYDKLEDQNLHLASQLAKHRKDTQEFYRNMCQQTDALRETLENMEPSKRIQWKKIMASEAQAKQESIRVEPWMGLMEVVQRSLEAVLIRLNEETYQQPESTVTGSHRDTRESGVHTGYTQISSADMIELKTRPDTEAASSDPVPQSSTAPCVSEEDLAKLLALTPLTKTLQDIQQSLQALNDTPHAEEEPRASSEDTEERQQAHLIPVALDNLSPRSFAVFLFGCHVVRLLSRACGFPAVMLLLAKTLPVTQTDSLLNYCNREFYYDTSNQILYILHSNLQNAGHFISVLLHALAYITSGSAPRDFIRSLHLAVSALSLQLFHLSFTQEQQEGKMDEERSQLAFGTLVEDFLSVKVSTETQFTPSLLAERLQKYKYFKLEQLLQELKPPPSSRPTEGSSPTNLKLPVQMLCVEQEIQHLNEVYQQLSSQLHSRTHTLTHTHTHRPLEQSQTQTQLNKGLQEQVLMLKLQQVTVEQRLREMKERLSKLSSDKERSERNEQSVSESTEQQIHKDSLAFSKHTQLNNGADNQTDASEQLPSKKQHSRHMDDVALEKRML</sequence>
<keyword evidence="2" id="KW-0812">Transmembrane</keyword>
<feature type="region of interest" description="Disordered" evidence="1">
    <location>
        <begin position="4189"/>
        <end position="4221"/>
    </location>
</feature>
<dbReference type="SMART" id="SM01411">
    <property type="entry name" value="Ephrin_rec_like"/>
    <property type="match status" value="52"/>
</dbReference>
<protein>
    <submittedName>
        <fullName evidence="3">Zonadhesin-like</fullName>
    </submittedName>
</protein>
<proteinExistence type="predicted"/>
<dbReference type="PANTHER" id="PTHR47236:SF4">
    <property type="entry name" value="GENE 9195-RELATED"/>
    <property type="match status" value="1"/>
</dbReference>
<organism evidence="3 4">
    <name type="scientific">Astyanax mexicanus</name>
    <name type="common">Blind cave fish</name>
    <name type="synonym">Astyanax fasciatus mexicanus</name>
    <dbReference type="NCBI Taxonomy" id="7994"/>
    <lineage>
        <taxon>Eukaryota</taxon>
        <taxon>Metazoa</taxon>
        <taxon>Chordata</taxon>
        <taxon>Craniata</taxon>
        <taxon>Vertebrata</taxon>
        <taxon>Euteleostomi</taxon>
        <taxon>Actinopterygii</taxon>
        <taxon>Neopterygii</taxon>
        <taxon>Teleostei</taxon>
        <taxon>Ostariophysi</taxon>
        <taxon>Characiformes</taxon>
        <taxon>Characoidei</taxon>
        <taxon>Acestrorhamphidae</taxon>
        <taxon>Acestrorhamphinae</taxon>
        <taxon>Astyanax</taxon>
    </lineage>
</organism>
<evidence type="ECO:0000313" key="3">
    <source>
        <dbReference type="EMBL" id="KAG9265439.1"/>
    </source>
</evidence>
<reference evidence="3 4" key="1">
    <citation type="submission" date="2021-07" db="EMBL/GenBank/DDBJ databases">
        <authorList>
            <person name="Imarazene B."/>
            <person name="Zahm M."/>
            <person name="Klopp C."/>
            <person name="Cabau C."/>
            <person name="Beille S."/>
            <person name="Jouanno E."/>
            <person name="Castinel A."/>
            <person name="Lluch J."/>
            <person name="Gil L."/>
            <person name="Kuchtly C."/>
            <person name="Lopez Roques C."/>
            <person name="Donnadieu C."/>
            <person name="Parrinello H."/>
            <person name="Journot L."/>
            <person name="Du K."/>
            <person name="Schartl M."/>
            <person name="Retaux S."/>
            <person name="Guiguen Y."/>
        </authorList>
    </citation>
    <scope>NUCLEOTIDE SEQUENCE [LARGE SCALE GENOMIC DNA]</scope>
    <source>
        <strain evidence="3">Pach_M1</strain>
        <tissue evidence="3">Testis</tissue>
    </source>
</reference>
<feature type="region of interest" description="Disordered" evidence="1">
    <location>
        <begin position="2172"/>
        <end position="2199"/>
    </location>
</feature>
<evidence type="ECO:0000313" key="4">
    <source>
        <dbReference type="Proteomes" id="UP000752171"/>
    </source>
</evidence>
<keyword evidence="2" id="KW-0472">Membrane</keyword>
<dbReference type="InterPro" id="IPR009030">
    <property type="entry name" value="Growth_fac_rcpt_cys_sf"/>
</dbReference>
<dbReference type="Proteomes" id="UP000752171">
    <property type="component" value="Unassembled WGS sequence"/>
</dbReference>
<evidence type="ECO:0000256" key="1">
    <source>
        <dbReference type="SAM" id="MobiDB-lite"/>
    </source>
</evidence>
<evidence type="ECO:0000256" key="2">
    <source>
        <dbReference type="SAM" id="Phobius"/>
    </source>
</evidence>
<feature type="region of interest" description="Disordered" evidence="1">
    <location>
        <begin position="4577"/>
        <end position="4604"/>
    </location>
</feature>
<accession>A0A8T2L2N7</accession>
<feature type="region of interest" description="Disordered" evidence="1">
    <location>
        <begin position="4274"/>
        <end position="4295"/>
    </location>
</feature>
<feature type="compositionally biased region" description="Polar residues" evidence="1">
    <location>
        <begin position="4616"/>
        <end position="4632"/>
    </location>
</feature>
<feature type="compositionally biased region" description="Low complexity" evidence="1">
    <location>
        <begin position="2186"/>
        <end position="2196"/>
    </location>
</feature>